<name>A0A2G9HK19_9LAMI</name>
<dbReference type="PANTHER" id="PTHR31286:SF167">
    <property type="entry name" value="OS09G0268800 PROTEIN"/>
    <property type="match status" value="1"/>
</dbReference>
<feature type="domain" description="Zinc knuckle CX2CX4HX4C" evidence="1">
    <location>
        <begin position="145"/>
        <end position="187"/>
    </location>
</feature>
<comment type="caution">
    <text evidence="2">The sequence shown here is derived from an EMBL/GenBank/DDBJ whole genome shotgun (WGS) entry which is preliminary data.</text>
</comment>
<dbReference type="AlphaFoldDB" id="A0A2G9HK19"/>
<dbReference type="InterPro" id="IPR025836">
    <property type="entry name" value="Zn_knuckle_CX2CX4HX4C"/>
</dbReference>
<accession>A0A2G9HK19</accession>
<dbReference type="PANTHER" id="PTHR31286">
    <property type="entry name" value="GLYCINE-RICH CELL WALL STRUCTURAL PROTEIN 1.8-LIKE"/>
    <property type="match status" value="1"/>
</dbReference>
<dbReference type="OrthoDB" id="1695837at2759"/>
<dbReference type="EMBL" id="NKXS01001593">
    <property type="protein sequence ID" value="PIN17855.1"/>
    <property type="molecule type" value="Genomic_DNA"/>
</dbReference>
<evidence type="ECO:0000313" key="3">
    <source>
        <dbReference type="Proteomes" id="UP000231279"/>
    </source>
</evidence>
<sequence length="230" mass="26393">MDHNFNLHLTEDEEIGIILSDHSITDPLANYGLPLVGKVATMRLYSLMTLKANLLILLQPIKGMEVTMVSESRFIIRFQHPLDRKNALLGYPWLLDKKALVLSEIPEDIDPSLVNLDWIFIFFCGYNHAGSYLRLKVRLNINSHLKKGTFIRSPIGSSVWVNFVYELLPNFCFLCEFIGHLERKCPKNYEDNFEDPGDNFAYGPWLAVTANTRFEYNGGFRIPVQPIISP</sequence>
<dbReference type="Pfam" id="PF14392">
    <property type="entry name" value="zf-CCHC_4"/>
    <property type="match status" value="1"/>
</dbReference>
<reference evidence="3" key="1">
    <citation type="journal article" date="2018" name="Gigascience">
        <title>Genome assembly of the Pink Ipe (Handroanthus impetiginosus, Bignoniaceae), a highly valued, ecologically keystone Neotropical timber forest tree.</title>
        <authorList>
            <person name="Silva-Junior O.B."/>
            <person name="Grattapaglia D."/>
            <person name="Novaes E."/>
            <person name="Collevatti R.G."/>
        </authorList>
    </citation>
    <scope>NUCLEOTIDE SEQUENCE [LARGE SCALE GENOMIC DNA]</scope>
    <source>
        <strain evidence="3">cv. UFG-1</strain>
    </source>
</reference>
<dbReference type="Proteomes" id="UP000231279">
    <property type="component" value="Unassembled WGS sequence"/>
</dbReference>
<evidence type="ECO:0000313" key="2">
    <source>
        <dbReference type="EMBL" id="PIN17855.1"/>
    </source>
</evidence>
<proteinExistence type="predicted"/>
<dbReference type="InterPro" id="IPR040256">
    <property type="entry name" value="At4g02000-like"/>
</dbReference>
<organism evidence="2 3">
    <name type="scientific">Handroanthus impetiginosus</name>
    <dbReference type="NCBI Taxonomy" id="429701"/>
    <lineage>
        <taxon>Eukaryota</taxon>
        <taxon>Viridiplantae</taxon>
        <taxon>Streptophyta</taxon>
        <taxon>Embryophyta</taxon>
        <taxon>Tracheophyta</taxon>
        <taxon>Spermatophyta</taxon>
        <taxon>Magnoliopsida</taxon>
        <taxon>eudicotyledons</taxon>
        <taxon>Gunneridae</taxon>
        <taxon>Pentapetalae</taxon>
        <taxon>asterids</taxon>
        <taxon>lamiids</taxon>
        <taxon>Lamiales</taxon>
        <taxon>Bignoniaceae</taxon>
        <taxon>Crescentiina</taxon>
        <taxon>Tabebuia alliance</taxon>
        <taxon>Handroanthus</taxon>
    </lineage>
</organism>
<protein>
    <recommendedName>
        <fullName evidence="1">Zinc knuckle CX2CX4HX4C domain-containing protein</fullName>
    </recommendedName>
</protein>
<gene>
    <name evidence="2" type="ORF">CDL12_09481</name>
</gene>
<evidence type="ECO:0000259" key="1">
    <source>
        <dbReference type="Pfam" id="PF14392"/>
    </source>
</evidence>
<keyword evidence="3" id="KW-1185">Reference proteome</keyword>